<evidence type="ECO:0000256" key="1">
    <source>
        <dbReference type="SAM" id="MobiDB-lite"/>
    </source>
</evidence>
<feature type="region of interest" description="Disordered" evidence="1">
    <location>
        <begin position="58"/>
        <end position="88"/>
    </location>
</feature>
<dbReference type="GeneID" id="19468455"/>
<dbReference type="RefSeq" id="XP_008084195.1">
    <property type="nucleotide sequence ID" value="XM_008086004.1"/>
</dbReference>
<dbReference type="AlphaFoldDB" id="S3CPB4"/>
<dbReference type="HOGENOM" id="CLU_2061712_0_0_1"/>
<dbReference type="Proteomes" id="UP000016922">
    <property type="component" value="Unassembled WGS sequence"/>
</dbReference>
<feature type="compositionally biased region" description="Basic and acidic residues" evidence="1">
    <location>
        <begin position="62"/>
        <end position="88"/>
    </location>
</feature>
<protein>
    <submittedName>
        <fullName evidence="2">Uncharacterized protein</fullName>
    </submittedName>
</protein>
<sequence length="119" mass="13817">MLHTAPSNLSTAQLLDHLRYLKAQITDLENAVLYPYSELEDLQRQVAETREILRARGVQIRKQGEGGKDNQEQRKDGQKAEENQVRDVNGEEEMSAMDERFGNGCLSVLWRWLFGRWIK</sequence>
<evidence type="ECO:0000313" key="3">
    <source>
        <dbReference type="Proteomes" id="UP000016922"/>
    </source>
</evidence>
<name>S3CPB4_GLAL2</name>
<gene>
    <name evidence="2" type="ORF">GLAREA_09407</name>
</gene>
<dbReference type="EMBL" id="KE145368">
    <property type="protein sequence ID" value="EPE28287.1"/>
    <property type="molecule type" value="Genomic_DNA"/>
</dbReference>
<accession>S3CPB4</accession>
<dbReference type="KEGG" id="glz:GLAREA_09407"/>
<reference evidence="2 3" key="1">
    <citation type="journal article" date="2013" name="BMC Genomics">
        <title>Genomics-driven discovery of the pneumocandin biosynthetic gene cluster in the fungus Glarea lozoyensis.</title>
        <authorList>
            <person name="Chen L."/>
            <person name="Yue Q."/>
            <person name="Zhang X."/>
            <person name="Xiang M."/>
            <person name="Wang C."/>
            <person name="Li S."/>
            <person name="Che Y."/>
            <person name="Ortiz-Lopez F.J."/>
            <person name="Bills G.F."/>
            <person name="Liu X."/>
            <person name="An Z."/>
        </authorList>
    </citation>
    <scope>NUCLEOTIDE SEQUENCE [LARGE SCALE GENOMIC DNA]</scope>
    <source>
        <strain evidence="3">ATCC 20868 / MF5171</strain>
    </source>
</reference>
<proteinExistence type="predicted"/>
<organism evidence="2 3">
    <name type="scientific">Glarea lozoyensis (strain ATCC 20868 / MF5171)</name>
    <dbReference type="NCBI Taxonomy" id="1116229"/>
    <lineage>
        <taxon>Eukaryota</taxon>
        <taxon>Fungi</taxon>
        <taxon>Dikarya</taxon>
        <taxon>Ascomycota</taxon>
        <taxon>Pezizomycotina</taxon>
        <taxon>Leotiomycetes</taxon>
        <taxon>Helotiales</taxon>
        <taxon>Helotiaceae</taxon>
        <taxon>Glarea</taxon>
    </lineage>
</organism>
<evidence type="ECO:0000313" key="2">
    <source>
        <dbReference type="EMBL" id="EPE28287.1"/>
    </source>
</evidence>
<keyword evidence="3" id="KW-1185">Reference proteome</keyword>